<name>A0A058ZCZ6_FONAL</name>
<keyword evidence="2" id="KW-1185">Reference proteome</keyword>
<evidence type="ECO:0000313" key="1">
    <source>
        <dbReference type="EMBL" id="KCV71811.1"/>
    </source>
</evidence>
<protein>
    <submittedName>
        <fullName evidence="1">Uncharacterized protein</fullName>
    </submittedName>
</protein>
<reference evidence="1" key="1">
    <citation type="submission" date="2013-04" db="EMBL/GenBank/DDBJ databases">
        <title>The Genome Sequence of Fonticula alba ATCC 38817.</title>
        <authorList>
            <consortium name="The Broad Institute Genomics Platform"/>
            <person name="Russ C."/>
            <person name="Cuomo C."/>
            <person name="Burger G."/>
            <person name="Gray M.W."/>
            <person name="Holland P.W.H."/>
            <person name="King N."/>
            <person name="Lang F.B.F."/>
            <person name="Roger A.J."/>
            <person name="Ruiz-Trillo I."/>
            <person name="Brown M."/>
            <person name="Walker B."/>
            <person name="Young S."/>
            <person name="Zeng Q."/>
            <person name="Gargeya S."/>
            <person name="Fitzgerald M."/>
            <person name="Haas B."/>
            <person name="Abouelleil A."/>
            <person name="Allen A.W."/>
            <person name="Alvarado L."/>
            <person name="Arachchi H.M."/>
            <person name="Berlin A.M."/>
            <person name="Chapman S.B."/>
            <person name="Gainer-Dewar J."/>
            <person name="Goldberg J."/>
            <person name="Griggs A."/>
            <person name="Gujja S."/>
            <person name="Hansen M."/>
            <person name="Howarth C."/>
            <person name="Imamovic A."/>
            <person name="Ireland A."/>
            <person name="Larimer J."/>
            <person name="McCowan C."/>
            <person name="Murphy C."/>
            <person name="Pearson M."/>
            <person name="Poon T.W."/>
            <person name="Priest M."/>
            <person name="Roberts A."/>
            <person name="Saif S."/>
            <person name="Shea T."/>
            <person name="Sisk P."/>
            <person name="Sykes S."/>
            <person name="Wortman J."/>
            <person name="Nusbaum C."/>
            <person name="Birren B."/>
        </authorList>
    </citation>
    <scope>NUCLEOTIDE SEQUENCE [LARGE SCALE GENOMIC DNA]</scope>
    <source>
        <strain evidence="1">ATCC 38817</strain>
    </source>
</reference>
<gene>
    <name evidence="1" type="ORF">H696_01229</name>
</gene>
<dbReference type="RefSeq" id="XP_009493389.1">
    <property type="nucleotide sequence ID" value="XM_009495114.1"/>
</dbReference>
<dbReference type="EMBL" id="KB932202">
    <property type="protein sequence ID" value="KCV71811.1"/>
    <property type="molecule type" value="Genomic_DNA"/>
</dbReference>
<organism evidence="1">
    <name type="scientific">Fonticula alba</name>
    <name type="common">Slime mold</name>
    <dbReference type="NCBI Taxonomy" id="691883"/>
    <lineage>
        <taxon>Eukaryota</taxon>
        <taxon>Rotosphaerida</taxon>
        <taxon>Fonticulaceae</taxon>
        <taxon>Fonticula</taxon>
    </lineage>
</organism>
<dbReference type="GeneID" id="20525954"/>
<dbReference type="AlphaFoldDB" id="A0A058ZCZ6"/>
<dbReference type="Proteomes" id="UP000030693">
    <property type="component" value="Unassembled WGS sequence"/>
</dbReference>
<accession>A0A058ZCZ6</accession>
<proteinExistence type="predicted"/>
<sequence>MYPPDPLRTTRLPGPHLGPVSLEYSWMPRSMASRGMFSIHSHCPDFSVSFFLAPAANRATLMLLATCRKPGRKGHCPIHGKYKAPQNHGMRWLPLEDHPDWRIRHLSQPTCAGFPLRPSPRFFSLAEV</sequence>
<evidence type="ECO:0000313" key="2">
    <source>
        <dbReference type="Proteomes" id="UP000030693"/>
    </source>
</evidence>